<comment type="similarity">
    <text evidence="1">Belongs to the heat shock protein 90 family.</text>
</comment>
<dbReference type="PANTHER" id="PTHR11528">
    <property type="entry name" value="HEAT SHOCK PROTEIN 90 FAMILY MEMBER"/>
    <property type="match status" value="1"/>
</dbReference>
<dbReference type="EMBL" id="WNZX01000030">
    <property type="protein sequence ID" value="MUG73662.1"/>
    <property type="molecule type" value="Genomic_DNA"/>
</dbReference>
<organism evidence="6 7">
    <name type="scientific">Paenibacillus validus</name>
    <dbReference type="NCBI Taxonomy" id="44253"/>
    <lineage>
        <taxon>Bacteria</taxon>
        <taxon>Bacillati</taxon>
        <taxon>Bacillota</taxon>
        <taxon>Bacilli</taxon>
        <taxon>Bacillales</taxon>
        <taxon>Paenibacillaceae</taxon>
        <taxon>Paenibacillus</taxon>
    </lineage>
</organism>
<proteinExistence type="inferred from homology"/>
<protein>
    <submittedName>
        <fullName evidence="6">HD domain-containing protein</fullName>
    </submittedName>
</protein>
<dbReference type="InterPro" id="IPR036890">
    <property type="entry name" value="HATPase_C_sf"/>
</dbReference>
<dbReference type="Gene3D" id="1.10.3210.10">
    <property type="entry name" value="Hypothetical protein af1432"/>
    <property type="match status" value="1"/>
</dbReference>
<dbReference type="InterPro" id="IPR020575">
    <property type="entry name" value="Hsp90_N"/>
</dbReference>
<keyword evidence="3" id="KW-0067">ATP-binding</keyword>
<evidence type="ECO:0000313" key="6">
    <source>
        <dbReference type="EMBL" id="MUG73662.1"/>
    </source>
</evidence>
<dbReference type="GO" id="GO:0005524">
    <property type="term" value="F:ATP binding"/>
    <property type="evidence" value="ECO:0007669"/>
    <property type="project" value="UniProtKB-KW"/>
</dbReference>
<dbReference type="Gene3D" id="3.30.565.10">
    <property type="entry name" value="Histidine kinase-like ATPase, C-terminal domain"/>
    <property type="match status" value="1"/>
</dbReference>
<evidence type="ECO:0000256" key="2">
    <source>
        <dbReference type="ARBA" id="ARBA00022741"/>
    </source>
</evidence>
<dbReference type="InterPro" id="IPR001404">
    <property type="entry name" value="Hsp90_fam"/>
</dbReference>
<dbReference type="RefSeq" id="WP_155615678.1">
    <property type="nucleotide sequence ID" value="NZ_WNZX01000030.1"/>
</dbReference>
<evidence type="ECO:0000259" key="5">
    <source>
        <dbReference type="Pfam" id="PF24391"/>
    </source>
</evidence>
<dbReference type="Pfam" id="PF24391">
    <property type="entry name" value="HD-CE"/>
    <property type="match status" value="1"/>
</dbReference>
<dbReference type="InterPro" id="IPR003607">
    <property type="entry name" value="HD/PDEase_dom"/>
</dbReference>
<dbReference type="PRINTS" id="PR00775">
    <property type="entry name" value="HEATSHOCK90"/>
</dbReference>
<dbReference type="SUPFAM" id="SSF109604">
    <property type="entry name" value="HD-domain/PDEase-like"/>
    <property type="match status" value="1"/>
</dbReference>
<comment type="caution">
    <text evidence="6">The sequence shown here is derived from an EMBL/GenBank/DDBJ whole genome shotgun (WGS) entry which is preliminary data.</text>
</comment>
<reference evidence="6 7" key="1">
    <citation type="submission" date="2019-11" db="EMBL/GenBank/DDBJ databases">
        <title>Draft genome sequences of five Paenibacillus species of dairy origin.</title>
        <authorList>
            <person name="Olajide A.M."/>
            <person name="Chen S."/>
            <person name="Lapointe G."/>
        </authorList>
    </citation>
    <scope>NUCLEOTIDE SEQUENCE [LARGE SCALE GENOMIC DNA]</scope>
    <source>
        <strain evidence="6 7">2CS3</strain>
    </source>
</reference>
<dbReference type="Pfam" id="PF13589">
    <property type="entry name" value="HATPase_c_3"/>
    <property type="match status" value="1"/>
</dbReference>
<dbReference type="GO" id="GO:0140662">
    <property type="term" value="F:ATP-dependent protein folding chaperone"/>
    <property type="evidence" value="ECO:0007669"/>
    <property type="project" value="InterPro"/>
</dbReference>
<dbReference type="SUPFAM" id="SSF55874">
    <property type="entry name" value="ATPase domain of HSP90 chaperone/DNA topoisomerase II/histidine kinase"/>
    <property type="match status" value="1"/>
</dbReference>
<evidence type="ECO:0000256" key="3">
    <source>
        <dbReference type="ARBA" id="ARBA00022840"/>
    </source>
</evidence>
<dbReference type="Proteomes" id="UP000450917">
    <property type="component" value="Unassembled WGS sequence"/>
</dbReference>
<evidence type="ECO:0000313" key="7">
    <source>
        <dbReference type="Proteomes" id="UP000450917"/>
    </source>
</evidence>
<dbReference type="GO" id="GO:0051082">
    <property type="term" value="F:unfolded protein binding"/>
    <property type="evidence" value="ECO:0007669"/>
    <property type="project" value="InterPro"/>
</dbReference>
<feature type="domain" description="HD-CE" evidence="5">
    <location>
        <begin position="53"/>
        <end position="293"/>
    </location>
</feature>
<dbReference type="AlphaFoldDB" id="A0A7X3CVZ0"/>
<gene>
    <name evidence="6" type="ORF">GNP93_23860</name>
</gene>
<dbReference type="GO" id="GO:0016887">
    <property type="term" value="F:ATP hydrolysis activity"/>
    <property type="evidence" value="ECO:0007669"/>
    <property type="project" value="InterPro"/>
</dbReference>
<name>A0A7X3CVZ0_9BACL</name>
<evidence type="ECO:0000256" key="4">
    <source>
        <dbReference type="ARBA" id="ARBA00023186"/>
    </source>
</evidence>
<sequence>MYSAVENFKSKIELDPPRLVKFLESRKSEFLTNIYELARNVEFVLNNEIPKTFPKYTMHDINHSIRVMENMFSLIPNIEEHDELDITILIYSALLHDIGMAVTDAEKIQIKSNTYPYSDIVFEALLEKFCGNETEAMQEYIRKIHAIRSAEIVRKQYSNYFTIPSYPSSNIMEEVALICVAHTEDIGFLKQNLKSYDEKGKYKINPYFCGILLRLGDISDFNSNRTPRKLYELINPENKSDEEWKSHFIIENSEIIKKDDANSQSYIAFYGRCSDPKIHRNVLGYFDWVNNEIYNANLITSTMNNRYKLNIKPQVENNITPMGYTIPNLKLDLNFKAITNLLMGENIYGKKMHGLRELIQNSIDATKVREEHEKKSRKYGEEVERPTVKVILDKNNNQLIVKDNGIGMTLEVIKNYFLNIGVSFYKSDDFQLKKFNYTPIGNYGIGFLACFMLSNDVVVKTRHFKSTIMYEILLTKDSQYICLKEEIAPDFKGTEVILNYTDVMSLVNNDPSKLIEYIEHQFLVDGLDLKIIDIENEKTISSTNTLYRNVLENKGYVSFEASKYLVDIEGTITINTNRKLMHKGISNINFKGTPYYFGQNGFEEITDYYNFDISKVCKEDKVEFYLVPIIDRDNSYMYEKYYEVLEDEDAALEKIENDVEWITIFIDKSKDTQSTRRIYSNYEDLVLNLIPTSIFVDLGHANRYGIPYILYPKTTNIFYDKESSLNFQISSNTNFISLYGSQLYIRNVLCSGFVYKQVHAISDLEVTNIKLNVYNRTIVPDVSRNKLIDTKEKQLQYALSKIIIIWAIENLSLDPSERKLLKTYLDTFFKEDNSLIKNNYTS</sequence>
<accession>A0A7X3CVZ0</accession>
<evidence type="ECO:0000256" key="1">
    <source>
        <dbReference type="ARBA" id="ARBA00008239"/>
    </source>
</evidence>
<keyword evidence="2" id="KW-0547">Nucleotide-binding</keyword>
<dbReference type="InterPro" id="IPR056471">
    <property type="entry name" value="HD-CE"/>
</dbReference>
<keyword evidence="4" id="KW-0143">Chaperone</keyword>
<dbReference type="CDD" id="cd00077">
    <property type="entry name" value="HDc"/>
    <property type="match status" value="1"/>
</dbReference>
<keyword evidence="7" id="KW-1185">Reference proteome</keyword>